<gene>
    <name evidence="1" type="ORF">HPB51_015226</name>
</gene>
<sequence>MARYQTLVEELLARSDATRRHGNEKEEEESLFEDSQAALEDVEFIDTRAATAEQLLTLVSRPPSRSFQAYTLWEITERFLDGKHVGFALGSYLVEVFTDVRRAPSKPKVLNTDSSLELRPQATHSMCGGEGADGADRKGTTFLKGKEYVHLLKFHIAAFPNLTRLK</sequence>
<dbReference type="AlphaFoldDB" id="A0A9J6E9S6"/>
<reference evidence="1" key="1">
    <citation type="journal article" date="2020" name="Cell">
        <title>Large-Scale Comparative Analyses of Tick Genomes Elucidate Their Genetic Diversity and Vector Capacities.</title>
        <authorList>
            <consortium name="Tick Genome and Microbiome Consortium (TIGMIC)"/>
            <person name="Jia N."/>
            <person name="Wang J."/>
            <person name="Shi W."/>
            <person name="Du L."/>
            <person name="Sun Y."/>
            <person name="Zhan W."/>
            <person name="Jiang J.F."/>
            <person name="Wang Q."/>
            <person name="Zhang B."/>
            <person name="Ji P."/>
            <person name="Bell-Sakyi L."/>
            <person name="Cui X.M."/>
            <person name="Yuan T.T."/>
            <person name="Jiang B.G."/>
            <person name="Yang W.F."/>
            <person name="Lam T.T."/>
            <person name="Chang Q.C."/>
            <person name="Ding S.J."/>
            <person name="Wang X.J."/>
            <person name="Zhu J.G."/>
            <person name="Ruan X.D."/>
            <person name="Zhao L."/>
            <person name="Wei J.T."/>
            <person name="Ye R.Z."/>
            <person name="Que T.C."/>
            <person name="Du C.H."/>
            <person name="Zhou Y.H."/>
            <person name="Cheng J.X."/>
            <person name="Dai P.F."/>
            <person name="Guo W.B."/>
            <person name="Han X.H."/>
            <person name="Huang E.J."/>
            <person name="Li L.F."/>
            <person name="Wei W."/>
            <person name="Gao Y.C."/>
            <person name="Liu J.Z."/>
            <person name="Shao H.Z."/>
            <person name="Wang X."/>
            <person name="Wang C.C."/>
            <person name="Yang T.C."/>
            <person name="Huo Q.B."/>
            <person name="Li W."/>
            <person name="Chen H.Y."/>
            <person name="Chen S.E."/>
            <person name="Zhou L.G."/>
            <person name="Ni X.B."/>
            <person name="Tian J.H."/>
            <person name="Sheng Y."/>
            <person name="Liu T."/>
            <person name="Pan Y.S."/>
            <person name="Xia L.Y."/>
            <person name="Li J."/>
            <person name="Zhao F."/>
            <person name="Cao W.C."/>
        </authorList>
    </citation>
    <scope>NUCLEOTIDE SEQUENCE</scope>
    <source>
        <strain evidence="1">Rmic-2018</strain>
    </source>
</reference>
<comment type="caution">
    <text evidence="1">The sequence shown here is derived from an EMBL/GenBank/DDBJ whole genome shotgun (WGS) entry which is preliminary data.</text>
</comment>
<organism evidence="1 2">
    <name type="scientific">Rhipicephalus microplus</name>
    <name type="common">Cattle tick</name>
    <name type="synonym">Boophilus microplus</name>
    <dbReference type="NCBI Taxonomy" id="6941"/>
    <lineage>
        <taxon>Eukaryota</taxon>
        <taxon>Metazoa</taxon>
        <taxon>Ecdysozoa</taxon>
        <taxon>Arthropoda</taxon>
        <taxon>Chelicerata</taxon>
        <taxon>Arachnida</taxon>
        <taxon>Acari</taxon>
        <taxon>Parasitiformes</taxon>
        <taxon>Ixodida</taxon>
        <taxon>Ixodoidea</taxon>
        <taxon>Ixodidae</taxon>
        <taxon>Rhipicephalinae</taxon>
        <taxon>Rhipicephalus</taxon>
        <taxon>Boophilus</taxon>
    </lineage>
</organism>
<dbReference type="EMBL" id="JABSTU010000005">
    <property type="protein sequence ID" value="KAH8031291.1"/>
    <property type="molecule type" value="Genomic_DNA"/>
</dbReference>
<keyword evidence="2" id="KW-1185">Reference proteome</keyword>
<evidence type="ECO:0000313" key="2">
    <source>
        <dbReference type="Proteomes" id="UP000821866"/>
    </source>
</evidence>
<evidence type="ECO:0000313" key="1">
    <source>
        <dbReference type="EMBL" id="KAH8031291.1"/>
    </source>
</evidence>
<protein>
    <submittedName>
        <fullName evidence="1">Uncharacterized protein</fullName>
    </submittedName>
</protein>
<dbReference type="Proteomes" id="UP000821866">
    <property type="component" value="Chromosome 3"/>
</dbReference>
<accession>A0A9J6E9S6</accession>
<name>A0A9J6E9S6_RHIMP</name>
<reference evidence="1" key="2">
    <citation type="submission" date="2021-09" db="EMBL/GenBank/DDBJ databases">
        <authorList>
            <person name="Jia N."/>
            <person name="Wang J."/>
            <person name="Shi W."/>
            <person name="Du L."/>
            <person name="Sun Y."/>
            <person name="Zhan W."/>
            <person name="Jiang J."/>
            <person name="Wang Q."/>
            <person name="Zhang B."/>
            <person name="Ji P."/>
            <person name="Sakyi L.B."/>
            <person name="Cui X."/>
            <person name="Yuan T."/>
            <person name="Jiang B."/>
            <person name="Yang W."/>
            <person name="Lam T.T.-Y."/>
            <person name="Chang Q."/>
            <person name="Ding S."/>
            <person name="Wang X."/>
            <person name="Zhu J."/>
            <person name="Ruan X."/>
            <person name="Zhao L."/>
            <person name="Wei J."/>
            <person name="Que T."/>
            <person name="Du C."/>
            <person name="Cheng J."/>
            <person name="Dai P."/>
            <person name="Han X."/>
            <person name="Huang E."/>
            <person name="Gao Y."/>
            <person name="Liu J."/>
            <person name="Shao H."/>
            <person name="Ye R."/>
            <person name="Li L."/>
            <person name="Wei W."/>
            <person name="Wang X."/>
            <person name="Wang C."/>
            <person name="Huo Q."/>
            <person name="Li W."/>
            <person name="Guo W."/>
            <person name="Chen H."/>
            <person name="Chen S."/>
            <person name="Zhou L."/>
            <person name="Zhou L."/>
            <person name="Ni X."/>
            <person name="Tian J."/>
            <person name="Zhou Y."/>
            <person name="Sheng Y."/>
            <person name="Liu T."/>
            <person name="Pan Y."/>
            <person name="Xia L."/>
            <person name="Li J."/>
            <person name="Zhao F."/>
            <person name="Cao W."/>
        </authorList>
    </citation>
    <scope>NUCLEOTIDE SEQUENCE</scope>
    <source>
        <strain evidence="1">Rmic-2018</strain>
        <tissue evidence="1">Larvae</tissue>
    </source>
</reference>
<proteinExistence type="predicted"/>